<dbReference type="RefSeq" id="WP_137098826.1">
    <property type="nucleotide sequence ID" value="NZ_CP039865.1"/>
</dbReference>
<evidence type="ECO:0000313" key="2">
    <source>
        <dbReference type="EMBL" id="QCK85492.1"/>
    </source>
</evidence>
<sequence length="177" mass="19766">MRMLARLASFIAVAGASVVLAPAAEAQNARGLNGSTFTTSRIPDPDNLAAQPQGPFAALIFRDPRFQDRLLPCDATQPLEQIRARFEQKERRFWNSSLTIVGFDRVALRSTNPWGQNNIPRRYCAARAHLSDGRVRNVDYAIMEDQSLAGFTWGVEWCVNGLDRGRSFDPACRMARP</sequence>
<dbReference type="AlphaFoldDB" id="A0A4D7QMS5"/>
<organism evidence="2 3">
    <name type="scientific">Phreatobacter aquaticus</name>
    <dbReference type="NCBI Taxonomy" id="2570229"/>
    <lineage>
        <taxon>Bacteria</taxon>
        <taxon>Pseudomonadati</taxon>
        <taxon>Pseudomonadota</taxon>
        <taxon>Alphaproteobacteria</taxon>
        <taxon>Hyphomicrobiales</taxon>
        <taxon>Phreatobacteraceae</taxon>
        <taxon>Phreatobacter</taxon>
    </lineage>
</organism>
<dbReference type="EMBL" id="CP039865">
    <property type="protein sequence ID" value="QCK85492.1"/>
    <property type="molecule type" value="Genomic_DNA"/>
</dbReference>
<proteinExistence type="predicted"/>
<evidence type="ECO:0000256" key="1">
    <source>
        <dbReference type="SAM" id="SignalP"/>
    </source>
</evidence>
<accession>A0A4D7QMS5</accession>
<keyword evidence="3" id="KW-1185">Reference proteome</keyword>
<dbReference type="Proteomes" id="UP000298588">
    <property type="component" value="Chromosome"/>
</dbReference>
<evidence type="ECO:0000313" key="3">
    <source>
        <dbReference type="Proteomes" id="UP000298588"/>
    </source>
</evidence>
<protein>
    <submittedName>
        <fullName evidence="2">Uncharacterized protein</fullName>
    </submittedName>
</protein>
<gene>
    <name evidence="2" type="ORF">E8L99_06765</name>
</gene>
<feature type="signal peptide" evidence="1">
    <location>
        <begin position="1"/>
        <end position="26"/>
    </location>
</feature>
<dbReference type="KEGG" id="paqt:E8L99_06765"/>
<name>A0A4D7QMS5_9HYPH</name>
<keyword evidence="1" id="KW-0732">Signal</keyword>
<reference evidence="2 3" key="1">
    <citation type="submission" date="2019-04" db="EMBL/GenBank/DDBJ databases">
        <title>Phreatobacter aquaticus sp. nov.</title>
        <authorList>
            <person name="Choi A."/>
            <person name="Baek K."/>
        </authorList>
    </citation>
    <scope>NUCLEOTIDE SEQUENCE [LARGE SCALE GENOMIC DNA]</scope>
    <source>
        <strain evidence="2 3">NMCR1094</strain>
    </source>
</reference>
<dbReference type="OrthoDB" id="9808546at2"/>
<feature type="chain" id="PRO_5020726408" evidence="1">
    <location>
        <begin position="27"/>
        <end position="177"/>
    </location>
</feature>